<keyword evidence="3" id="KW-1185">Reference proteome</keyword>
<protein>
    <submittedName>
        <fullName evidence="2">DUF2254 domain-containing protein</fullName>
    </submittedName>
</protein>
<accession>A0ABS4DQ21</accession>
<feature type="transmembrane region" description="Helical" evidence="1">
    <location>
        <begin position="79"/>
        <end position="102"/>
    </location>
</feature>
<evidence type="ECO:0000313" key="3">
    <source>
        <dbReference type="Proteomes" id="UP000823790"/>
    </source>
</evidence>
<feature type="transmembrane region" description="Helical" evidence="1">
    <location>
        <begin position="123"/>
        <end position="144"/>
    </location>
</feature>
<keyword evidence="1" id="KW-0812">Transmembrane</keyword>
<keyword evidence="1" id="KW-1133">Transmembrane helix</keyword>
<keyword evidence="1" id="KW-0472">Membrane</keyword>
<name>A0ABS4DQ21_9GAMM</name>
<organism evidence="2 3">
    <name type="scientific">Frateuria flava</name>
    <dbReference type="NCBI Taxonomy" id="2821489"/>
    <lineage>
        <taxon>Bacteria</taxon>
        <taxon>Pseudomonadati</taxon>
        <taxon>Pseudomonadota</taxon>
        <taxon>Gammaproteobacteria</taxon>
        <taxon>Lysobacterales</taxon>
        <taxon>Rhodanobacteraceae</taxon>
        <taxon>Frateuria</taxon>
    </lineage>
</organism>
<dbReference type="Proteomes" id="UP000823790">
    <property type="component" value="Unassembled WGS sequence"/>
</dbReference>
<dbReference type="EMBL" id="JAGJRS010000022">
    <property type="protein sequence ID" value="MBP1475163.1"/>
    <property type="molecule type" value="Genomic_DNA"/>
</dbReference>
<gene>
    <name evidence="2" type="ORF">J7I44_12690</name>
</gene>
<reference evidence="2 3" key="1">
    <citation type="submission" date="2021-04" db="EMBL/GenBank/DDBJ databases">
        <authorList>
            <person name="Huq M.A."/>
        </authorList>
    </citation>
    <scope>NUCLEOTIDE SEQUENCE [LARGE SCALE GENOMIC DNA]</scope>
    <source>
        <strain evidence="2 3">MAH-13</strain>
    </source>
</reference>
<evidence type="ECO:0000256" key="1">
    <source>
        <dbReference type="SAM" id="Phobius"/>
    </source>
</evidence>
<feature type="transmembrane region" description="Helical" evidence="1">
    <location>
        <begin position="150"/>
        <end position="173"/>
    </location>
</feature>
<dbReference type="RefSeq" id="WP_209621359.1">
    <property type="nucleotide sequence ID" value="NZ_JAGJRS010000022.1"/>
</dbReference>
<comment type="caution">
    <text evidence="2">The sequence shown here is derived from an EMBL/GenBank/DDBJ whole genome shotgun (WGS) entry which is preliminary data.</text>
</comment>
<feature type="transmembrane region" description="Helical" evidence="1">
    <location>
        <begin position="25"/>
        <end position="50"/>
    </location>
</feature>
<dbReference type="Pfam" id="PF10011">
    <property type="entry name" value="DUF2254"/>
    <property type="match status" value="1"/>
</dbReference>
<sequence>MTDPQRLACEGDSRLKRSWETVRRAFVEFLGLPSLLIVGFLLLAAGTSALDSARIGWLEPVRTTIRVVLFRDAEATSSLLSTIAGSIITVTSITFSLLLLAVQQAAGALTPVVYDQFLRRRLNQLYFGFFVGLAVYMLLILATVNRPYNPVFGATAALVLTFVAMSLIIVLLYTTINQMRPVVVIETIHDHILRARRTQQEFLRRTRPEASATASLSTPVRAAGHGYVVRVDLDAMAAALARTPGAEVVLAIAIGHYVAFEDMLATIRTPTEHAPASLVDAVRNAIRLEQQRDLDGDPAYGIDQLAVIGWTSVSTAKSNPAPGRMVLHTLRDLMARWSAETEATTETPDRRASQVPVVYEDNVFAKLLDTFEILAVVGSESMQPQTMASFVRTFVLMFGRLPPGQQPRAQRLIRSSLSALGEHVLTVELDSALTDLAEALDLAHHRDLAAEVRAAHQAMATSLGKLGSRATRASAAG</sequence>
<evidence type="ECO:0000313" key="2">
    <source>
        <dbReference type="EMBL" id="MBP1475163.1"/>
    </source>
</evidence>
<proteinExistence type="predicted"/>
<dbReference type="InterPro" id="IPR018723">
    <property type="entry name" value="DUF2254_membrane"/>
</dbReference>